<dbReference type="OrthoDB" id="1045822at2759"/>
<keyword evidence="3" id="KW-1185">Reference proteome</keyword>
<reference evidence="2" key="1">
    <citation type="submission" date="2020-02" db="EMBL/GenBank/DDBJ databases">
        <authorList>
            <person name="Scholz U."/>
            <person name="Mascher M."/>
            <person name="Fiebig A."/>
        </authorList>
    </citation>
    <scope>NUCLEOTIDE SEQUENCE</scope>
</reference>
<evidence type="ECO:0000313" key="3">
    <source>
        <dbReference type="Proteomes" id="UP000663760"/>
    </source>
</evidence>
<evidence type="ECO:0000313" key="2">
    <source>
        <dbReference type="EMBL" id="CAA7402753.1"/>
    </source>
</evidence>
<feature type="transmembrane region" description="Helical" evidence="1">
    <location>
        <begin position="12"/>
        <end position="30"/>
    </location>
</feature>
<name>A0A7I8KY78_SPIIN</name>
<dbReference type="InterPro" id="IPR006461">
    <property type="entry name" value="PLAC_motif_containing"/>
</dbReference>
<keyword evidence="1" id="KW-0812">Transmembrane</keyword>
<keyword evidence="1" id="KW-1133">Transmembrane helix</keyword>
<organism evidence="2 3">
    <name type="scientific">Spirodela intermedia</name>
    <name type="common">Intermediate duckweed</name>
    <dbReference type="NCBI Taxonomy" id="51605"/>
    <lineage>
        <taxon>Eukaryota</taxon>
        <taxon>Viridiplantae</taxon>
        <taxon>Streptophyta</taxon>
        <taxon>Embryophyta</taxon>
        <taxon>Tracheophyta</taxon>
        <taxon>Spermatophyta</taxon>
        <taxon>Magnoliopsida</taxon>
        <taxon>Liliopsida</taxon>
        <taxon>Araceae</taxon>
        <taxon>Lemnoideae</taxon>
        <taxon>Spirodela</taxon>
    </lineage>
</organism>
<keyword evidence="1" id="KW-0472">Membrane</keyword>
<accession>A0A7I8KY78</accession>
<protein>
    <submittedName>
        <fullName evidence="2">Uncharacterized protein</fullName>
    </submittedName>
</protein>
<gene>
    <name evidence="2" type="ORF">SI8410_09013431</name>
</gene>
<dbReference type="Proteomes" id="UP000663760">
    <property type="component" value="Chromosome 9"/>
</dbReference>
<dbReference type="AlphaFoldDB" id="A0A7I8KY78"/>
<feature type="transmembrane region" description="Helical" evidence="1">
    <location>
        <begin position="59"/>
        <end position="79"/>
    </location>
</feature>
<dbReference type="EMBL" id="LR746272">
    <property type="protein sequence ID" value="CAA7402753.1"/>
    <property type="molecule type" value="Genomic_DNA"/>
</dbReference>
<dbReference type="NCBIfam" id="TIGR01571">
    <property type="entry name" value="A_thal_Cys_rich"/>
    <property type="match status" value="1"/>
</dbReference>
<sequence length="155" mass="17141">MGQNGLRSWVSHVYDFYFSLFLLSLSAGFLPETNPEQIYSGVTYGQVAEILEAGQSSCVAGSVVCLLTMPGLCACLLLGSAHRTSLRLRYNLVQAPADDLIIHLLCPTCALCQEYRELKNRGIDPSMGYQNYLAQQQQRAAYTDPPPPPKSQYMN</sequence>
<dbReference type="Pfam" id="PF04749">
    <property type="entry name" value="PLAC8"/>
    <property type="match status" value="1"/>
</dbReference>
<dbReference type="PANTHER" id="PTHR15907">
    <property type="entry name" value="DUF614 FAMILY PROTEIN-RELATED"/>
    <property type="match status" value="1"/>
</dbReference>
<proteinExistence type="predicted"/>
<evidence type="ECO:0000256" key="1">
    <source>
        <dbReference type="SAM" id="Phobius"/>
    </source>
</evidence>